<accession>A0AAN9KLV4</accession>
<dbReference type="InterPro" id="IPR051283">
    <property type="entry name" value="Sec_Metabolite_Acyltrans"/>
</dbReference>
<keyword evidence="4" id="KW-1185">Reference proteome</keyword>
<feature type="region of interest" description="Disordered" evidence="2">
    <location>
        <begin position="1"/>
        <end position="25"/>
    </location>
</feature>
<proteinExistence type="predicted"/>
<evidence type="ECO:0000256" key="1">
    <source>
        <dbReference type="ARBA" id="ARBA00022679"/>
    </source>
</evidence>
<evidence type="ECO:0008006" key="5">
    <source>
        <dbReference type="Google" id="ProtNLM"/>
    </source>
</evidence>
<dbReference type="GO" id="GO:0016740">
    <property type="term" value="F:transferase activity"/>
    <property type="evidence" value="ECO:0007669"/>
    <property type="project" value="UniProtKB-KW"/>
</dbReference>
<dbReference type="InterPro" id="IPR023213">
    <property type="entry name" value="CAT-like_dom_sf"/>
</dbReference>
<dbReference type="Proteomes" id="UP001359559">
    <property type="component" value="Unassembled WGS sequence"/>
</dbReference>
<dbReference type="Pfam" id="PF02458">
    <property type="entry name" value="Transferase"/>
    <property type="match status" value="1"/>
</dbReference>
<dbReference type="AlphaFoldDB" id="A0AAN9KLV4"/>
<dbReference type="EMBL" id="JAYKXN010000001">
    <property type="protein sequence ID" value="KAK7318174.1"/>
    <property type="molecule type" value="Genomic_DNA"/>
</dbReference>
<dbReference type="PANTHER" id="PTHR31896:SF43">
    <property type="entry name" value="PROTEIN ENHANCED PSEUDOMONAS SUSCEPTIBILITY 1"/>
    <property type="match status" value="1"/>
</dbReference>
<comment type="caution">
    <text evidence="3">The sequence shown here is derived from an EMBL/GenBank/DDBJ whole genome shotgun (WGS) entry which is preliminary data.</text>
</comment>
<name>A0AAN9KLV4_CLITE</name>
<evidence type="ECO:0000313" key="4">
    <source>
        <dbReference type="Proteomes" id="UP001359559"/>
    </source>
</evidence>
<gene>
    <name evidence="3" type="ORF">RJT34_02873</name>
</gene>
<dbReference type="Gene3D" id="3.30.559.10">
    <property type="entry name" value="Chloramphenicol acetyltransferase-like domain"/>
    <property type="match status" value="2"/>
</dbReference>
<keyword evidence="1" id="KW-0808">Transferase</keyword>
<protein>
    <recommendedName>
        <fullName evidence="5">HXXXD-type acyl-transferase family protein</fullName>
    </recommendedName>
</protein>
<organism evidence="3 4">
    <name type="scientific">Clitoria ternatea</name>
    <name type="common">Butterfly pea</name>
    <dbReference type="NCBI Taxonomy" id="43366"/>
    <lineage>
        <taxon>Eukaryota</taxon>
        <taxon>Viridiplantae</taxon>
        <taxon>Streptophyta</taxon>
        <taxon>Embryophyta</taxon>
        <taxon>Tracheophyta</taxon>
        <taxon>Spermatophyta</taxon>
        <taxon>Magnoliopsida</taxon>
        <taxon>eudicotyledons</taxon>
        <taxon>Gunneridae</taxon>
        <taxon>Pentapetalae</taxon>
        <taxon>rosids</taxon>
        <taxon>fabids</taxon>
        <taxon>Fabales</taxon>
        <taxon>Fabaceae</taxon>
        <taxon>Papilionoideae</taxon>
        <taxon>50 kb inversion clade</taxon>
        <taxon>NPAAA clade</taxon>
        <taxon>indigoferoid/millettioid clade</taxon>
        <taxon>Phaseoleae</taxon>
        <taxon>Clitoria</taxon>
    </lineage>
</organism>
<evidence type="ECO:0000256" key="2">
    <source>
        <dbReference type="SAM" id="MobiDB-lite"/>
    </source>
</evidence>
<reference evidence="3 4" key="1">
    <citation type="submission" date="2024-01" db="EMBL/GenBank/DDBJ databases">
        <title>The genomes of 5 underutilized Papilionoideae crops provide insights into root nodulation and disease resistance.</title>
        <authorList>
            <person name="Yuan L."/>
        </authorList>
    </citation>
    <scope>NUCLEOTIDE SEQUENCE [LARGE SCALE GENOMIC DNA]</scope>
    <source>
        <strain evidence="3">LY-2023</strain>
        <tissue evidence="3">Leaf</tissue>
    </source>
</reference>
<evidence type="ECO:0000313" key="3">
    <source>
        <dbReference type="EMBL" id="KAK7318174.1"/>
    </source>
</evidence>
<sequence length="257" mass="29658">MMMAHEENDYVKENEKQGCREREGRNYQGTSQTLLGVQVTDLLNGVFIAFSINHVVADGQSFWHFVNSWAEISQGSQKISKLSVFEQYFPEDINRLIRFLFTEEEKQHSKSLNPQLPAERIFRFSKEKITQLKLKANTKVNTNKISSLQALLTHLWRSVIRCQSLDPKEETHCMMMIRARPKMDPQLGEGYFGNVRVVNGVIMKTGELLLSGLGKVALEMNKIISLHSHERMKNQYESWVRSPKLVRLGGMIHMGKF</sequence>
<dbReference type="PANTHER" id="PTHR31896">
    <property type="entry name" value="FAMILY REGULATORY PROTEIN, PUTATIVE (AFU_ORTHOLOGUE AFUA_3G14730)-RELATED"/>
    <property type="match status" value="1"/>
</dbReference>